<evidence type="ECO:0000313" key="4">
    <source>
        <dbReference type="EMBL" id="GAA0743365.1"/>
    </source>
</evidence>
<evidence type="ECO:0000313" key="5">
    <source>
        <dbReference type="Proteomes" id="UP001500279"/>
    </source>
</evidence>
<evidence type="ECO:0000256" key="1">
    <source>
        <dbReference type="ARBA" id="ARBA00022450"/>
    </source>
</evidence>
<evidence type="ECO:0000259" key="3">
    <source>
        <dbReference type="PROSITE" id="PS50075"/>
    </source>
</evidence>
<keyword evidence="2" id="KW-0597">Phosphoprotein</keyword>
<dbReference type="EMBL" id="BAAAEW010000004">
    <property type="protein sequence ID" value="GAA0743365.1"/>
    <property type="molecule type" value="Genomic_DNA"/>
</dbReference>
<keyword evidence="5" id="KW-1185">Reference proteome</keyword>
<dbReference type="SUPFAM" id="SSF47336">
    <property type="entry name" value="ACP-like"/>
    <property type="match status" value="1"/>
</dbReference>
<dbReference type="InterPro" id="IPR006162">
    <property type="entry name" value="Ppantetheine_attach_site"/>
</dbReference>
<dbReference type="InterPro" id="IPR009081">
    <property type="entry name" value="PP-bd_ACP"/>
</dbReference>
<dbReference type="InterPro" id="IPR036736">
    <property type="entry name" value="ACP-like_sf"/>
</dbReference>
<sequence length="97" mass="10631">MTPIDSIKALTIDYLVNTAQVPREELANGAVKLSALNIDSLSLVEMLWMVEEQYGVTIGRTEALRDMTLDDMVAALAEQHRQRGQPGLDPLPLPLAS</sequence>
<accession>A0ABN1JNA8</accession>
<dbReference type="Gene3D" id="1.10.1200.10">
    <property type="entry name" value="ACP-like"/>
    <property type="match status" value="1"/>
</dbReference>
<proteinExistence type="predicted"/>
<gene>
    <name evidence="4" type="ORF">GCM10009107_07830</name>
</gene>
<feature type="domain" description="Carrier" evidence="3">
    <location>
        <begin position="5"/>
        <end position="80"/>
    </location>
</feature>
<protein>
    <recommendedName>
        <fullName evidence="3">Carrier domain-containing protein</fullName>
    </recommendedName>
</protein>
<dbReference type="Proteomes" id="UP001500279">
    <property type="component" value="Unassembled WGS sequence"/>
</dbReference>
<organism evidence="4 5">
    <name type="scientific">Ideonella azotifigens</name>
    <dbReference type="NCBI Taxonomy" id="513160"/>
    <lineage>
        <taxon>Bacteria</taxon>
        <taxon>Pseudomonadati</taxon>
        <taxon>Pseudomonadota</taxon>
        <taxon>Betaproteobacteria</taxon>
        <taxon>Burkholderiales</taxon>
        <taxon>Sphaerotilaceae</taxon>
        <taxon>Ideonella</taxon>
    </lineage>
</organism>
<evidence type="ECO:0000256" key="2">
    <source>
        <dbReference type="ARBA" id="ARBA00022553"/>
    </source>
</evidence>
<reference evidence="4 5" key="1">
    <citation type="journal article" date="2019" name="Int. J. Syst. Evol. Microbiol.">
        <title>The Global Catalogue of Microorganisms (GCM) 10K type strain sequencing project: providing services to taxonomists for standard genome sequencing and annotation.</title>
        <authorList>
            <consortium name="The Broad Institute Genomics Platform"/>
            <consortium name="The Broad Institute Genome Sequencing Center for Infectious Disease"/>
            <person name="Wu L."/>
            <person name="Ma J."/>
        </authorList>
    </citation>
    <scope>NUCLEOTIDE SEQUENCE [LARGE SCALE GENOMIC DNA]</scope>
    <source>
        <strain evidence="4 5">JCM 15503</strain>
    </source>
</reference>
<name>A0ABN1JNA8_9BURK</name>
<keyword evidence="1" id="KW-0596">Phosphopantetheine</keyword>
<dbReference type="PROSITE" id="PS50075">
    <property type="entry name" value="CARRIER"/>
    <property type="match status" value="1"/>
</dbReference>
<dbReference type="RefSeq" id="WP_231010500.1">
    <property type="nucleotide sequence ID" value="NZ_BAAAEW010000004.1"/>
</dbReference>
<dbReference type="PROSITE" id="PS00012">
    <property type="entry name" value="PHOSPHOPANTETHEINE"/>
    <property type="match status" value="1"/>
</dbReference>
<comment type="caution">
    <text evidence="4">The sequence shown here is derived from an EMBL/GenBank/DDBJ whole genome shotgun (WGS) entry which is preliminary data.</text>
</comment>
<dbReference type="Pfam" id="PF00550">
    <property type="entry name" value="PP-binding"/>
    <property type="match status" value="1"/>
</dbReference>